<dbReference type="InterPro" id="IPR058548">
    <property type="entry name" value="MlaB-like_STAS"/>
</dbReference>
<gene>
    <name evidence="3" type="ORF">HNQ59_002695</name>
</gene>
<name>A0A840MJM2_9PROT</name>
<evidence type="ECO:0000259" key="2">
    <source>
        <dbReference type="Pfam" id="PF13466"/>
    </source>
</evidence>
<dbReference type="InterPro" id="IPR036513">
    <property type="entry name" value="STAS_dom_sf"/>
</dbReference>
<keyword evidence="4" id="KW-1185">Reference proteome</keyword>
<dbReference type="SUPFAM" id="SSF52091">
    <property type="entry name" value="SpoIIaa-like"/>
    <property type="match status" value="1"/>
</dbReference>
<accession>A0A840MJM2</accession>
<dbReference type="AlphaFoldDB" id="A0A840MJM2"/>
<organism evidence="3 4">
    <name type="scientific">Chitinivorax tropicus</name>
    <dbReference type="NCBI Taxonomy" id="714531"/>
    <lineage>
        <taxon>Bacteria</taxon>
        <taxon>Pseudomonadati</taxon>
        <taxon>Pseudomonadota</taxon>
        <taxon>Betaproteobacteria</taxon>
        <taxon>Chitinivorax</taxon>
    </lineage>
</organism>
<dbReference type="Pfam" id="PF13466">
    <property type="entry name" value="STAS_2"/>
    <property type="match status" value="1"/>
</dbReference>
<dbReference type="Proteomes" id="UP000575898">
    <property type="component" value="Unassembled WGS sequence"/>
</dbReference>
<evidence type="ECO:0000256" key="1">
    <source>
        <dbReference type="SAM" id="MobiDB-lite"/>
    </source>
</evidence>
<sequence length="393" mass="43772">MVFSFFKKKDQAEELQQQPTYKQPAGAQPAGEKPIADPGPDTMDGHTLGSAVIEVNDSGADIQPEVEEAAILYANEQTDTAVDLLENYLGNHPQAQTEEPWLLLFELYQQCGLRTEFDELAIKYVIRFERTAPIWREAQAPTPTKPAEPTRSNYVPFSGHTEACSAHVVELEGLIGKGEKIRLDFGKFGSLEPGSAQQLLKCLQACRKKNVPVQLVGGSRLTEWLHQHIEMMRKIDDEVPYWLLLLEIYLAQGQQETFENLAVDYAVTYEVSPPSWEGSSLPGMTLEEAEEEAVPEPAVQQSADVFYMHGALTDRHAGQLRELADFAHAHSQVLVDATDLSRVDFISAGNLLNTLIPMVSAGKPVVFDHVNALVFALFRIMGINDLVMVRRRK</sequence>
<dbReference type="RefSeq" id="WP_184040181.1">
    <property type="nucleotide sequence ID" value="NZ_JACHHY010000016.1"/>
</dbReference>
<evidence type="ECO:0000313" key="4">
    <source>
        <dbReference type="Proteomes" id="UP000575898"/>
    </source>
</evidence>
<evidence type="ECO:0000313" key="3">
    <source>
        <dbReference type="EMBL" id="MBB5019394.1"/>
    </source>
</evidence>
<protein>
    <submittedName>
        <fullName evidence="3">Anti-anti-sigma regulatory factor</fullName>
    </submittedName>
</protein>
<feature type="region of interest" description="Disordered" evidence="1">
    <location>
        <begin position="1"/>
        <end position="47"/>
    </location>
</feature>
<comment type="caution">
    <text evidence="3">The sequence shown here is derived from an EMBL/GenBank/DDBJ whole genome shotgun (WGS) entry which is preliminary data.</text>
</comment>
<dbReference type="EMBL" id="JACHHY010000016">
    <property type="protein sequence ID" value="MBB5019394.1"/>
    <property type="molecule type" value="Genomic_DNA"/>
</dbReference>
<proteinExistence type="predicted"/>
<feature type="domain" description="MlaB-like STAS" evidence="2">
    <location>
        <begin position="309"/>
        <end position="383"/>
    </location>
</feature>
<reference evidence="3 4" key="1">
    <citation type="submission" date="2020-08" db="EMBL/GenBank/DDBJ databases">
        <title>Genomic Encyclopedia of Type Strains, Phase IV (KMG-IV): sequencing the most valuable type-strain genomes for metagenomic binning, comparative biology and taxonomic classification.</title>
        <authorList>
            <person name="Goeker M."/>
        </authorList>
    </citation>
    <scope>NUCLEOTIDE SEQUENCE [LARGE SCALE GENOMIC DNA]</scope>
    <source>
        <strain evidence="3 4">DSM 27165</strain>
    </source>
</reference>